<comment type="caution">
    <text evidence="1">The sequence shown here is derived from an EMBL/GenBank/DDBJ whole genome shotgun (WGS) entry which is preliminary data.</text>
</comment>
<gene>
    <name evidence="1" type="ORF">SLEP1_g19540</name>
</gene>
<name>A0AAV5J352_9ROSI</name>
<organism evidence="1 2">
    <name type="scientific">Rubroshorea leprosula</name>
    <dbReference type="NCBI Taxonomy" id="152421"/>
    <lineage>
        <taxon>Eukaryota</taxon>
        <taxon>Viridiplantae</taxon>
        <taxon>Streptophyta</taxon>
        <taxon>Embryophyta</taxon>
        <taxon>Tracheophyta</taxon>
        <taxon>Spermatophyta</taxon>
        <taxon>Magnoliopsida</taxon>
        <taxon>eudicotyledons</taxon>
        <taxon>Gunneridae</taxon>
        <taxon>Pentapetalae</taxon>
        <taxon>rosids</taxon>
        <taxon>malvids</taxon>
        <taxon>Malvales</taxon>
        <taxon>Dipterocarpaceae</taxon>
        <taxon>Rubroshorea</taxon>
    </lineage>
</organism>
<dbReference type="InterPro" id="IPR013083">
    <property type="entry name" value="Znf_RING/FYVE/PHD"/>
</dbReference>
<dbReference type="AlphaFoldDB" id="A0AAV5J352"/>
<dbReference type="Proteomes" id="UP001054252">
    <property type="component" value="Unassembled WGS sequence"/>
</dbReference>
<keyword evidence="2" id="KW-1185">Reference proteome</keyword>
<dbReference type="SUPFAM" id="SSF57850">
    <property type="entry name" value="RING/U-box"/>
    <property type="match status" value="1"/>
</dbReference>
<sequence length="35" mass="3803">MAFGCGHQACEECSRGLPTCPVCQSTIQTRIKLSF</sequence>
<evidence type="ECO:0000313" key="1">
    <source>
        <dbReference type="EMBL" id="GKV07827.1"/>
    </source>
</evidence>
<reference evidence="1 2" key="1">
    <citation type="journal article" date="2021" name="Commun. Biol.">
        <title>The genome of Shorea leprosula (Dipterocarpaceae) highlights the ecological relevance of drought in aseasonal tropical rainforests.</title>
        <authorList>
            <person name="Ng K.K.S."/>
            <person name="Kobayashi M.J."/>
            <person name="Fawcett J.A."/>
            <person name="Hatakeyama M."/>
            <person name="Paape T."/>
            <person name="Ng C.H."/>
            <person name="Ang C.C."/>
            <person name="Tnah L.H."/>
            <person name="Lee C.T."/>
            <person name="Nishiyama T."/>
            <person name="Sese J."/>
            <person name="O'Brien M.J."/>
            <person name="Copetti D."/>
            <person name="Mohd Noor M.I."/>
            <person name="Ong R.C."/>
            <person name="Putra M."/>
            <person name="Sireger I.Z."/>
            <person name="Indrioko S."/>
            <person name="Kosugi Y."/>
            <person name="Izuno A."/>
            <person name="Isagi Y."/>
            <person name="Lee S.L."/>
            <person name="Shimizu K.K."/>
        </authorList>
    </citation>
    <scope>NUCLEOTIDE SEQUENCE [LARGE SCALE GENOMIC DNA]</scope>
    <source>
        <strain evidence="1">214</strain>
    </source>
</reference>
<accession>A0AAV5J352</accession>
<proteinExistence type="predicted"/>
<protein>
    <recommendedName>
        <fullName evidence="3">RING-type domain-containing protein</fullName>
    </recommendedName>
</protein>
<dbReference type="Pfam" id="PF13920">
    <property type="entry name" value="zf-C3HC4_3"/>
    <property type="match status" value="1"/>
</dbReference>
<dbReference type="Gene3D" id="3.30.40.10">
    <property type="entry name" value="Zinc/RING finger domain, C3HC4 (zinc finger)"/>
    <property type="match status" value="1"/>
</dbReference>
<evidence type="ECO:0000313" key="2">
    <source>
        <dbReference type="Proteomes" id="UP001054252"/>
    </source>
</evidence>
<dbReference type="EMBL" id="BPVZ01000028">
    <property type="protein sequence ID" value="GKV07827.1"/>
    <property type="molecule type" value="Genomic_DNA"/>
</dbReference>
<evidence type="ECO:0008006" key="3">
    <source>
        <dbReference type="Google" id="ProtNLM"/>
    </source>
</evidence>